<comment type="caution">
    <text evidence="2">The sequence shown here is derived from an EMBL/GenBank/DDBJ whole genome shotgun (WGS) entry which is preliminary data.</text>
</comment>
<dbReference type="Proteomes" id="UP000237839">
    <property type="component" value="Unassembled WGS sequence"/>
</dbReference>
<reference evidence="2 3" key="1">
    <citation type="submission" date="2018-02" db="EMBL/GenBank/DDBJ databases">
        <title>Solimicrobium silvestre gen. nov., sp. nov., isolated from alpine forest soil.</title>
        <authorList>
            <person name="Margesin R."/>
            <person name="Albuquerque L."/>
            <person name="Zhang D.-C."/>
            <person name="Froufe H.J.C."/>
            <person name="Severino R."/>
            <person name="Roxo I."/>
            <person name="Egas C."/>
            <person name="Da Costa M.S."/>
        </authorList>
    </citation>
    <scope>NUCLEOTIDE SEQUENCE [LARGE SCALE GENOMIC DNA]</scope>
    <source>
        <strain evidence="2 3">S20-91</strain>
    </source>
</reference>
<feature type="transmembrane region" description="Helical" evidence="1">
    <location>
        <begin position="87"/>
        <end position="108"/>
    </location>
</feature>
<protein>
    <recommendedName>
        <fullName evidence="4">DUF1304 domain-containing protein</fullName>
    </recommendedName>
</protein>
<keyword evidence="1" id="KW-0472">Membrane</keyword>
<dbReference type="OrthoDB" id="960254at2"/>
<dbReference type="NCBIfam" id="NF047765">
    <property type="entry name" value="LIC_13387_fam"/>
    <property type="match status" value="1"/>
</dbReference>
<dbReference type="InterPro" id="IPR058068">
    <property type="entry name" value="LIC_13387-like"/>
</dbReference>
<keyword evidence="1" id="KW-0812">Transmembrane</keyword>
<proteinExistence type="predicted"/>
<evidence type="ECO:0000313" key="3">
    <source>
        <dbReference type="Proteomes" id="UP000237839"/>
    </source>
</evidence>
<feature type="transmembrane region" description="Helical" evidence="1">
    <location>
        <begin position="114"/>
        <end position="134"/>
    </location>
</feature>
<keyword evidence="3" id="KW-1185">Reference proteome</keyword>
<name>A0A2S9GZV0_9BURK</name>
<evidence type="ECO:0000256" key="1">
    <source>
        <dbReference type="SAM" id="Phobius"/>
    </source>
</evidence>
<evidence type="ECO:0008006" key="4">
    <source>
        <dbReference type="Google" id="ProtNLM"/>
    </source>
</evidence>
<organism evidence="2 3">
    <name type="scientific">Solimicrobium silvestre</name>
    <dbReference type="NCBI Taxonomy" id="2099400"/>
    <lineage>
        <taxon>Bacteria</taxon>
        <taxon>Pseudomonadati</taxon>
        <taxon>Pseudomonadota</taxon>
        <taxon>Betaproteobacteria</taxon>
        <taxon>Burkholderiales</taxon>
        <taxon>Oxalobacteraceae</taxon>
        <taxon>Solimicrobium</taxon>
    </lineage>
</organism>
<keyword evidence="1" id="KW-1133">Transmembrane helix</keyword>
<dbReference type="EMBL" id="PUGF01000008">
    <property type="protein sequence ID" value="PRC93262.1"/>
    <property type="molecule type" value="Genomic_DNA"/>
</dbReference>
<accession>A0A2S9GZV0</accession>
<gene>
    <name evidence="2" type="ORF">S2091_2000</name>
</gene>
<dbReference type="AlphaFoldDB" id="A0A2S9GZV0"/>
<feature type="transmembrane region" description="Helical" evidence="1">
    <location>
        <begin position="56"/>
        <end position="80"/>
    </location>
</feature>
<evidence type="ECO:0000313" key="2">
    <source>
        <dbReference type="EMBL" id="PRC93262.1"/>
    </source>
</evidence>
<sequence length="141" mass="15610">MLAQLLVLISAGIILLLGLAHLAITYLGNKLHPRDAELTERLKTTSPVISRRTSIWNAWIGFNASHSLGAILFGVMFGYLAAQQPMLLFHSYFLGLTGLVTLCAYLTMAKLYWFKLPFQGISLALLFYVAGFIAENSRVFA</sequence>
<dbReference type="RefSeq" id="WP_105531659.1">
    <property type="nucleotide sequence ID" value="NZ_PUGF01000008.1"/>
</dbReference>